<evidence type="ECO:0000313" key="3">
    <source>
        <dbReference type="EMBL" id="ERN42100.1"/>
    </source>
</evidence>
<accession>U5DR05</accession>
<dbReference type="PATRIC" id="fig|582515.4.peg.1327"/>
<proteinExistence type="predicted"/>
<organism evidence="3 4">
    <name type="scientific">Rubidibacter lacunae KORDI 51-2</name>
    <dbReference type="NCBI Taxonomy" id="582515"/>
    <lineage>
        <taxon>Bacteria</taxon>
        <taxon>Bacillati</taxon>
        <taxon>Cyanobacteriota</taxon>
        <taxon>Cyanophyceae</taxon>
        <taxon>Oscillatoriophycideae</taxon>
        <taxon>Chroococcales</taxon>
        <taxon>Aphanothecaceae</taxon>
        <taxon>Rubidibacter</taxon>
    </lineage>
</organism>
<dbReference type="InParanoid" id="U5DR05"/>
<dbReference type="InterPro" id="IPR011990">
    <property type="entry name" value="TPR-like_helical_dom_sf"/>
</dbReference>
<keyword evidence="4" id="KW-1185">Reference proteome</keyword>
<evidence type="ECO:0000256" key="1">
    <source>
        <dbReference type="SAM" id="MobiDB-lite"/>
    </source>
</evidence>
<dbReference type="AlphaFoldDB" id="U5DR05"/>
<evidence type="ECO:0000256" key="2">
    <source>
        <dbReference type="SAM" id="SignalP"/>
    </source>
</evidence>
<evidence type="ECO:0008006" key="5">
    <source>
        <dbReference type="Google" id="ProtNLM"/>
    </source>
</evidence>
<dbReference type="eggNOG" id="ENOG502ZNY9">
    <property type="taxonomic scope" value="Bacteria"/>
</dbReference>
<dbReference type="EMBL" id="ASSJ01000031">
    <property type="protein sequence ID" value="ERN42100.1"/>
    <property type="molecule type" value="Genomic_DNA"/>
</dbReference>
<feature type="region of interest" description="Disordered" evidence="1">
    <location>
        <begin position="188"/>
        <end position="208"/>
    </location>
</feature>
<reference evidence="3 4" key="1">
    <citation type="submission" date="2013-05" db="EMBL/GenBank/DDBJ databases">
        <title>Draft genome sequence of Rubidibacter lacunae KORDI 51-2.</title>
        <authorList>
            <person name="Choi D.H."/>
            <person name="Noh J.H."/>
            <person name="Kwon K.-K."/>
            <person name="Lee J.-H."/>
            <person name="Ryu J.-Y."/>
        </authorList>
    </citation>
    <scope>NUCLEOTIDE SEQUENCE [LARGE SCALE GENOMIC DNA]</scope>
    <source>
        <strain evidence="3 4">KORDI 51-2</strain>
    </source>
</reference>
<protein>
    <recommendedName>
        <fullName evidence="5">Tetratricopeptide repeat protein</fullName>
    </recommendedName>
</protein>
<dbReference type="STRING" id="582515.KR51_00011880"/>
<name>U5DR05_9CHRO</name>
<comment type="caution">
    <text evidence="3">The sequence shown here is derived from an EMBL/GenBank/DDBJ whole genome shotgun (WGS) entry which is preliminary data.</text>
</comment>
<feature type="compositionally biased region" description="Polar residues" evidence="1">
    <location>
        <begin position="191"/>
        <end position="208"/>
    </location>
</feature>
<evidence type="ECO:0000313" key="4">
    <source>
        <dbReference type="Proteomes" id="UP000016960"/>
    </source>
</evidence>
<gene>
    <name evidence="3" type="ORF">KR51_00011880</name>
</gene>
<dbReference type="Gene3D" id="1.25.40.10">
    <property type="entry name" value="Tetratricopeptide repeat domain"/>
    <property type="match status" value="1"/>
</dbReference>
<feature type="signal peptide" evidence="2">
    <location>
        <begin position="1"/>
        <end position="28"/>
    </location>
</feature>
<sequence length="208" mass="22694">MLMRPLSHFALSCLTVGVLCCATSTVRAQTPAVEVNDAAAETEGDGTDVSEEVARPLAQPDSLLSLQGGERLLAEAGEAIDAENYDLAEERLLDARRVFNQLSNFYQQLASSFQGIDFRVAESQRQQAVQTAQLRDEATYRLALVHRAKGEPELAVPLLVQVVRSQNPTSELGQKAYRQLFELGFVDTQFPPGSSRPQSAPTTTTGER</sequence>
<dbReference type="RefSeq" id="WP_022605628.1">
    <property type="nucleotide sequence ID" value="NZ_ASSJ01000031.1"/>
</dbReference>
<dbReference type="Proteomes" id="UP000016960">
    <property type="component" value="Unassembled WGS sequence"/>
</dbReference>
<feature type="chain" id="PRO_5004659003" description="Tetratricopeptide repeat protein" evidence="2">
    <location>
        <begin position="29"/>
        <end position="208"/>
    </location>
</feature>
<keyword evidence="2" id="KW-0732">Signal</keyword>